<dbReference type="Proteomes" id="UP000075809">
    <property type="component" value="Unassembled WGS sequence"/>
</dbReference>
<sequence length="93" mass="10792">EEKKKKTVRKWSMFVNERYSTRHARVQRSFKLLSDRAGQESAMQNDIIDVRSSATRSMTHERTGISGKIANATYRIDSAPWRDGAFRVQCIEN</sequence>
<reference evidence="1 2" key="1">
    <citation type="submission" date="2015-09" db="EMBL/GenBank/DDBJ databases">
        <title>Trachymyrmex zeteki WGS genome.</title>
        <authorList>
            <person name="Nygaard S."/>
            <person name="Hu H."/>
            <person name="Boomsma J."/>
            <person name="Zhang G."/>
        </authorList>
    </citation>
    <scope>NUCLEOTIDE SEQUENCE [LARGE SCALE GENOMIC DNA]</scope>
    <source>
        <strain evidence="1">Tzet28-1</strain>
        <tissue evidence="1">Whole body</tissue>
    </source>
</reference>
<feature type="non-terminal residue" evidence="1">
    <location>
        <position position="1"/>
    </location>
</feature>
<dbReference type="AlphaFoldDB" id="A0A151XG72"/>
<evidence type="ECO:0000313" key="2">
    <source>
        <dbReference type="Proteomes" id="UP000075809"/>
    </source>
</evidence>
<name>A0A151XG72_9HYME</name>
<accession>A0A151XG72</accession>
<evidence type="ECO:0000313" key="1">
    <source>
        <dbReference type="EMBL" id="KYQ59392.1"/>
    </source>
</evidence>
<keyword evidence="2" id="KW-1185">Reference proteome</keyword>
<dbReference type="EMBL" id="KQ982173">
    <property type="protein sequence ID" value="KYQ59392.1"/>
    <property type="molecule type" value="Genomic_DNA"/>
</dbReference>
<proteinExistence type="predicted"/>
<organism evidence="1 2">
    <name type="scientific">Mycetomoellerius zeteki</name>
    <dbReference type="NCBI Taxonomy" id="64791"/>
    <lineage>
        <taxon>Eukaryota</taxon>
        <taxon>Metazoa</taxon>
        <taxon>Ecdysozoa</taxon>
        <taxon>Arthropoda</taxon>
        <taxon>Hexapoda</taxon>
        <taxon>Insecta</taxon>
        <taxon>Pterygota</taxon>
        <taxon>Neoptera</taxon>
        <taxon>Endopterygota</taxon>
        <taxon>Hymenoptera</taxon>
        <taxon>Apocrita</taxon>
        <taxon>Aculeata</taxon>
        <taxon>Formicoidea</taxon>
        <taxon>Formicidae</taxon>
        <taxon>Myrmicinae</taxon>
        <taxon>Mycetomoellerius</taxon>
    </lineage>
</organism>
<gene>
    <name evidence="1" type="ORF">ALC60_01564</name>
</gene>
<protein>
    <submittedName>
        <fullName evidence="1">Uncharacterized protein</fullName>
    </submittedName>
</protein>